<dbReference type="GO" id="GO:0006144">
    <property type="term" value="P:purine nucleobase metabolic process"/>
    <property type="evidence" value="ECO:0007669"/>
    <property type="project" value="UniProtKB-KW"/>
</dbReference>
<dbReference type="AlphaFoldDB" id="A0A9P6J3K3"/>
<protein>
    <submittedName>
        <fullName evidence="5">Allantoicase</fullName>
    </submittedName>
</protein>
<evidence type="ECO:0000256" key="1">
    <source>
        <dbReference type="ARBA" id="ARBA00011738"/>
    </source>
</evidence>
<dbReference type="Gene3D" id="2.60.120.480">
    <property type="entry name" value="Ureidoglycolate hydrolase"/>
    <property type="match status" value="1"/>
</dbReference>
<keyword evidence="2" id="KW-0659">Purine metabolism</keyword>
<dbReference type="EMBL" id="JAAAHY010000597">
    <property type="protein sequence ID" value="KAF9961087.1"/>
    <property type="molecule type" value="Genomic_DNA"/>
</dbReference>
<proteinExistence type="predicted"/>
<dbReference type="OrthoDB" id="10266039at2759"/>
<accession>A0A9P6J3K3</accession>
<comment type="subunit">
    <text evidence="1">Homodimer.</text>
</comment>
<dbReference type="GO" id="GO:0004848">
    <property type="term" value="F:ureidoglycolate hydrolase activity"/>
    <property type="evidence" value="ECO:0007669"/>
    <property type="project" value="InterPro"/>
</dbReference>
<comment type="caution">
    <text evidence="5">The sequence shown here is derived from an EMBL/GenBank/DDBJ whole genome shotgun (WGS) entry which is preliminary data.</text>
</comment>
<gene>
    <name evidence="5" type="primary">DAL2_4</name>
    <name evidence="5" type="ORF">BGZ70_008369</name>
</gene>
<dbReference type="InterPro" id="IPR007247">
    <property type="entry name" value="Ureidogly_lyase"/>
</dbReference>
<evidence type="ECO:0000313" key="5">
    <source>
        <dbReference type="EMBL" id="KAF9961087.1"/>
    </source>
</evidence>
<reference evidence="5" key="1">
    <citation type="journal article" date="2020" name="Fungal Divers.">
        <title>Resolving the Mortierellaceae phylogeny through synthesis of multi-gene phylogenetics and phylogenomics.</title>
        <authorList>
            <person name="Vandepol N."/>
            <person name="Liber J."/>
            <person name="Desiro A."/>
            <person name="Na H."/>
            <person name="Kennedy M."/>
            <person name="Barry K."/>
            <person name="Grigoriev I.V."/>
            <person name="Miller A.N."/>
            <person name="O'Donnell K."/>
            <person name="Stajich J.E."/>
            <person name="Bonito G."/>
        </authorList>
    </citation>
    <scope>NUCLEOTIDE SEQUENCE</scope>
    <source>
        <strain evidence="5">CK1249</strain>
    </source>
</reference>
<comment type="catalytic activity">
    <reaction evidence="4">
        <text>(S)-ureidoglycolate = urea + glyoxylate</text>
        <dbReference type="Rhea" id="RHEA:11304"/>
        <dbReference type="ChEBI" id="CHEBI:16199"/>
        <dbReference type="ChEBI" id="CHEBI:36655"/>
        <dbReference type="ChEBI" id="CHEBI:57296"/>
        <dbReference type="EC" id="4.3.2.3"/>
    </reaction>
</comment>
<dbReference type="PANTHER" id="PTHR21221:SF1">
    <property type="entry name" value="UREIDOGLYCOLATE LYASE"/>
    <property type="match status" value="1"/>
</dbReference>
<sequence length="213" mass="23471">MSPSSPETAALRTIQPVPISNENFARWGQVVRLPDADPNAVQVNQGKWSFYRCTAQKFSHLAEFVNLRPPTTDSANPNPSLTPATANIAIFKCYKPVETPQFGIKLLERHAYSSQMFMPMGGDGNGSYVVVTAENGPDDRPVLSTLQAFRCNNTLGINYKPNVWHHPMIVIEKPVQFMTITHESGVALEDCEEYWFTAESGSEGGVAALVQLV</sequence>
<dbReference type="GO" id="GO:0000256">
    <property type="term" value="P:allantoin catabolic process"/>
    <property type="evidence" value="ECO:0007669"/>
    <property type="project" value="InterPro"/>
</dbReference>
<evidence type="ECO:0000256" key="2">
    <source>
        <dbReference type="ARBA" id="ARBA00022631"/>
    </source>
</evidence>
<evidence type="ECO:0000256" key="4">
    <source>
        <dbReference type="ARBA" id="ARBA00047684"/>
    </source>
</evidence>
<keyword evidence="3" id="KW-0456">Lyase</keyword>
<dbReference type="InterPro" id="IPR047233">
    <property type="entry name" value="UAH_cupin"/>
</dbReference>
<keyword evidence="6" id="KW-1185">Reference proteome</keyword>
<evidence type="ECO:0000313" key="6">
    <source>
        <dbReference type="Proteomes" id="UP000738359"/>
    </source>
</evidence>
<dbReference type="InterPro" id="IPR024060">
    <property type="entry name" value="Ureidoglycolate_lyase_dom_sf"/>
</dbReference>
<dbReference type="InterPro" id="IPR011051">
    <property type="entry name" value="RmlC_Cupin_sf"/>
</dbReference>
<dbReference type="GO" id="GO:0050385">
    <property type="term" value="F:ureidoglycolate lyase activity"/>
    <property type="evidence" value="ECO:0007669"/>
    <property type="project" value="UniProtKB-EC"/>
</dbReference>
<dbReference type="PANTHER" id="PTHR21221">
    <property type="entry name" value="UREIDOGLYCOLATE HYDROLASE"/>
    <property type="match status" value="1"/>
</dbReference>
<dbReference type="Pfam" id="PF04115">
    <property type="entry name" value="Ureidogly_lyase"/>
    <property type="match status" value="1"/>
</dbReference>
<dbReference type="Proteomes" id="UP000738359">
    <property type="component" value="Unassembled WGS sequence"/>
</dbReference>
<dbReference type="CDD" id="cd20298">
    <property type="entry name" value="cupin_UAH"/>
    <property type="match status" value="1"/>
</dbReference>
<organism evidence="5 6">
    <name type="scientific">Mortierella alpina</name>
    <name type="common">Oleaginous fungus</name>
    <name type="synonym">Mortierella renispora</name>
    <dbReference type="NCBI Taxonomy" id="64518"/>
    <lineage>
        <taxon>Eukaryota</taxon>
        <taxon>Fungi</taxon>
        <taxon>Fungi incertae sedis</taxon>
        <taxon>Mucoromycota</taxon>
        <taxon>Mortierellomycotina</taxon>
        <taxon>Mortierellomycetes</taxon>
        <taxon>Mortierellales</taxon>
        <taxon>Mortierellaceae</taxon>
        <taxon>Mortierella</taxon>
    </lineage>
</organism>
<name>A0A9P6J3K3_MORAP</name>
<dbReference type="SUPFAM" id="SSF51182">
    <property type="entry name" value="RmlC-like cupins"/>
    <property type="match status" value="1"/>
</dbReference>
<evidence type="ECO:0000256" key="3">
    <source>
        <dbReference type="ARBA" id="ARBA00023239"/>
    </source>
</evidence>